<name>A0A644X8I2_9ZZZZ</name>
<comment type="caution">
    <text evidence="1">The sequence shown here is derived from an EMBL/GenBank/DDBJ whole genome shotgun (WGS) entry which is preliminary data.</text>
</comment>
<dbReference type="AntiFam" id="ANF00160">
    <property type="entry name" value="Shadow ORF (opposite NIK1)"/>
</dbReference>
<accession>A0A644X8I2</accession>
<gene>
    <name evidence="1" type="ORF">SDC9_58732</name>
</gene>
<dbReference type="AlphaFoldDB" id="A0A644X8I2"/>
<evidence type="ECO:0000313" key="1">
    <source>
        <dbReference type="EMBL" id="MPM12379.1"/>
    </source>
</evidence>
<reference evidence="1" key="1">
    <citation type="submission" date="2019-08" db="EMBL/GenBank/DDBJ databases">
        <authorList>
            <person name="Kucharzyk K."/>
            <person name="Murdoch R.W."/>
            <person name="Higgins S."/>
            <person name="Loffler F."/>
        </authorList>
    </citation>
    <scope>NUCLEOTIDE SEQUENCE</scope>
</reference>
<organism evidence="1">
    <name type="scientific">bioreactor metagenome</name>
    <dbReference type="NCBI Taxonomy" id="1076179"/>
    <lineage>
        <taxon>unclassified sequences</taxon>
        <taxon>metagenomes</taxon>
        <taxon>ecological metagenomes</taxon>
    </lineage>
</organism>
<protein>
    <submittedName>
        <fullName evidence="1">Uncharacterized protein</fullName>
    </submittedName>
</protein>
<proteinExistence type="predicted"/>
<sequence>MGCEGHHGDLVVQHRRPGVPDEGSGFVAVHLGHLNVHEHEVEPFPGQVFHRFAAIGGGFRKKSSLFQKQPHKFPVHPVVIHHEN</sequence>
<dbReference type="EMBL" id="VSSQ01001963">
    <property type="protein sequence ID" value="MPM12379.1"/>
    <property type="molecule type" value="Genomic_DNA"/>
</dbReference>